<dbReference type="PANTHER" id="PTHR18034">
    <property type="entry name" value="CELL CYCLE CONTROL PROTEIN CWF22-RELATED"/>
    <property type="match status" value="1"/>
</dbReference>
<dbReference type="GO" id="GO:0005730">
    <property type="term" value="C:nucleolus"/>
    <property type="evidence" value="ECO:0007669"/>
    <property type="project" value="UniProtKB-SubCell"/>
</dbReference>
<accession>A0AAW1QQJ3</accession>
<dbReference type="Proteomes" id="UP001489004">
    <property type="component" value="Unassembled WGS sequence"/>
</dbReference>
<dbReference type="InterPro" id="IPR003891">
    <property type="entry name" value="Initiation_fac_eIF4g_MI"/>
</dbReference>
<feature type="compositionally biased region" description="Low complexity" evidence="4">
    <location>
        <begin position="147"/>
        <end position="163"/>
    </location>
</feature>
<evidence type="ECO:0000259" key="5">
    <source>
        <dbReference type="PROSITE" id="PS51366"/>
    </source>
</evidence>
<evidence type="ECO:0000256" key="2">
    <source>
        <dbReference type="ARBA" id="ARBA00006856"/>
    </source>
</evidence>
<dbReference type="InterPro" id="IPR003890">
    <property type="entry name" value="MIF4G-like_typ-3"/>
</dbReference>
<dbReference type="GO" id="GO:0003723">
    <property type="term" value="F:RNA binding"/>
    <property type="evidence" value="ECO:0007669"/>
    <property type="project" value="InterPro"/>
</dbReference>
<evidence type="ECO:0000313" key="7">
    <source>
        <dbReference type="Proteomes" id="UP001489004"/>
    </source>
</evidence>
<dbReference type="AlphaFoldDB" id="A0AAW1QQJ3"/>
<dbReference type="EMBL" id="JALJOR010000002">
    <property type="protein sequence ID" value="KAK9823765.1"/>
    <property type="molecule type" value="Genomic_DNA"/>
</dbReference>
<keyword evidence="3" id="KW-0539">Nucleus</keyword>
<dbReference type="PROSITE" id="PS51366">
    <property type="entry name" value="MI"/>
    <property type="match status" value="1"/>
</dbReference>
<gene>
    <name evidence="6" type="ORF">WJX72_005349</name>
</gene>
<dbReference type="PANTHER" id="PTHR18034:SF4">
    <property type="entry name" value="NUCLEOLAR MIF4G DOMAIN-CONTAINING PROTEIN 1"/>
    <property type="match status" value="1"/>
</dbReference>
<dbReference type="InterPro" id="IPR050781">
    <property type="entry name" value="CWC22_splicing_factor"/>
</dbReference>
<keyword evidence="7" id="KW-1185">Reference proteome</keyword>
<proteinExistence type="inferred from homology"/>
<evidence type="ECO:0000256" key="3">
    <source>
        <dbReference type="ARBA" id="ARBA00023242"/>
    </source>
</evidence>
<reference evidence="6 7" key="1">
    <citation type="journal article" date="2024" name="Nat. Commun.">
        <title>Phylogenomics reveals the evolutionary origins of lichenization in chlorophyte algae.</title>
        <authorList>
            <person name="Puginier C."/>
            <person name="Libourel C."/>
            <person name="Otte J."/>
            <person name="Skaloud P."/>
            <person name="Haon M."/>
            <person name="Grisel S."/>
            <person name="Petersen M."/>
            <person name="Berrin J.G."/>
            <person name="Delaux P.M."/>
            <person name="Dal Grande F."/>
            <person name="Keller J."/>
        </authorList>
    </citation>
    <scope>NUCLEOTIDE SEQUENCE [LARGE SCALE GENOMIC DNA]</scope>
    <source>
        <strain evidence="6 7">SAG 2043</strain>
    </source>
</reference>
<feature type="compositionally biased region" description="Acidic residues" evidence="4">
    <location>
        <begin position="164"/>
        <end position="177"/>
    </location>
</feature>
<comment type="subcellular location">
    <subcellularLocation>
        <location evidence="1">Nucleus</location>
        <location evidence="1">Nucleolus</location>
    </subcellularLocation>
</comment>
<protein>
    <recommendedName>
        <fullName evidence="5">MI domain-containing protein</fullName>
    </recommendedName>
</protein>
<dbReference type="GO" id="GO:0042274">
    <property type="term" value="P:ribosomal small subunit biogenesis"/>
    <property type="evidence" value="ECO:0007669"/>
    <property type="project" value="TreeGrafter"/>
</dbReference>
<dbReference type="Gene3D" id="1.25.40.180">
    <property type="match status" value="1"/>
</dbReference>
<feature type="compositionally biased region" description="Acidic residues" evidence="4">
    <location>
        <begin position="225"/>
        <end position="242"/>
    </location>
</feature>
<feature type="compositionally biased region" description="Acidic residues" evidence="4">
    <location>
        <begin position="127"/>
        <end position="139"/>
    </location>
</feature>
<comment type="similarity">
    <text evidence="2">Belongs to the CWC22 family.</text>
</comment>
<feature type="compositionally biased region" description="Basic and acidic residues" evidence="4">
    <location>
        <begin position="210"/>
        <end position="224"/>
    </location>
</feature>
<dbReference type="SMART" id="SM00544">
    <property type="entry name" value="MA3"/>
    <property type="match status" value="1"/>
</dbReference>
<sequence length="836" mass="89066">MFEQVASGADKPEGYAGTKRKQQGQAAHAEPAEEGRQAKRPKQAAPAQRTEQAAKAKQQQPHGKQEDRKLTKFEELFKADILKGTSAEAAAAEDALQRQLAKRLASKKSKKLPKFEDGLDDLLAGFDDAEPLSSGEDDMAALRSRARTGGEAAAARGGQSSQSDYEDNESTSDDDEAGSLSGAESSDGFDELRSSSGDDSGSGDEGGQPAKDESDSEDVPHSGSEDESGQPAEDESGSEDPGDGERGDDGGLAELEGDQEELLKSEESDEQNGAEADSEAEGDPVEERRQGMPAGPSGQAAAKPAVGKYITPAARAAAAAAAGVGQDPAERLLRRLRGLLNRLAESNVPQIVGEVLELYNEQGRRAVTNAVTQELLQAAAEGPRASDRFAAVVAAFVAGLAACAAAAEIGAAFVAAAAQRLEDARGSGNSLACTNLMAVAAQLYLCGLLPVDCLYSLLRHLTDRFEEQDVAMMMTLLQACGFQLRADDPAAMKEFVLAVHARAAQVSMTKRAEVMLGLVVDIKNNRRKDGAKAAPALSPAIAKFLKQAGVDKVQLRNLSWRKILTSNKKGLWWLPSVHDAEGLQPMAGGQITSLVNLDGAANGGELLKLAAAQRMSTDARRAVFCVVMGSEDYVDASEKLLRLPLKGESEREAVRVTVDCCLQEASWNPYYALVAGRLAGASKSHKITLQYCLWDQFKQLDELDVRRLTNLARLVGSLVAASALPLAVVRVVDFGDAMSAKQLLFWRILFEQLLLGCKDQEAVSAIFARITAQKPLASLRGALGTFLRRKLGPWVASREAKPGSQTLSEEHLETLLRRLRQAEKALTLPVGSEAVL</sequence>
<feature type="compositionally biased region" description="Acidic residues" evidence="4">
    <location>
        <begin position="267"/>
        <end position="284"/>
    </location>
</feature>
<feature type="region of interest" description="Disordered" evidence="4">
    <location>
        <begin position="124"/>
        <end position="303"/>
    </location>
</feature>
<feature type="domain" description="MI" evidence="5">
    <location>
        <begin position="618"/>
        <end position="734"/>
    </location>
</feature>
<dbReference type="SMART" id="SM00543">
    <property type="entry name" value="MIF4G"/>
    <property type="match status" value="1"/>
</dbReference>
<comment type="caution">
    <text evidence="6">The sequence shown here is derived from an EMBL/GenBank/DDBJ whole genome shotgun (WGS) entry which is preliminary data.</text>
</comment>
<dbReference type="SUPFAM" id="SSF48371">
    <property type="entry name" value="ARM repeat"/>
    <property type="match status" value="1"/>
</dbReference>
<evidence type="ECO:0000313" key="6">
    <source>
        <dbReference type="EMBL" id="KAK9823765.1"/>
    </source>
</evidence>
<dbReference type="Pfam" id="PF02854">
    <property type="entry name" value="MIF4G"/>
    <property type="match status" value="1"/>
</dbReference>
<feature type="region of interest" description="Disordered" evidence="4">
    <location>
        <begin position="1"/>
        <end position="70"/>
    </location>
</feature>
<dbReference type="Pfam" id="PF02847">
    <property type="entry name" value="MA3"/>
    <property type="match status" value="1"/>
</dbReference>
<evidence type="ECO:0000256" key="1">
    <source>
        <dbReference type="ARBA" id="ARBA00004604"/>
    </source>
</evidence>
<evidence type="ECO:0000256" key="4">
    <source>
        <dbReference type="SAM" id="MobiDB-lite"/>
    </source>
</evidence>
<organism evidence="6 7">
    <name type="scientific">[Myrmecia] bisecta</name>
    <dbReference type="NCBI Taxonomy" id="41462"/>
    <lineage>
        <taxon>Eukaryota</taxon>
        <taxon>Viridiplantae</taxon>
        <taxon>Chlorophyta</taxon>
        <taxon>core chlorophytes</taxon>
        <taxon>Trebouxiophyceae</taxon>
        <taxon>Trebouxiales</taxon>
        <taxon>Trebouxiaceae</taxon>
        <taxon>Myrmecia</taxon>
    </lineage>
</organism>
<name>A0AAW1QQJ3_9CHLO</name>
<dbReference type="InterPro" id="IPR016024">
    <property type="entry name" value="ARM-type_fold"/>
</dbReference>